<evidence type="ECO:0000256" key="2">
    <source>
        <dbReference type="ARBA" id="ARBA00022598"/>
    </source>
</evidence>
<dbReference type="PROSITE" id="PS00455">
    <property type="entry name" value="AMP_BINDING"/>
    <property type="match status" value="1"/>
</dbReference>
<dbReference type="Pfam" id="PF13193">
    <property type="entry name" value="AMP-binding_C"/>
    <property type="match status" value="1"/>
</dbReference>
<sequence>MIYGTADQISVPNLDVLTLLFDSHHSRAQDDTALHAEARHPRDVITKSRTRTLTTQFAHFLRHSYGIGASGPGKDVVVTVSTGQSALACVFYGVIAADGIYSAASPSGTPADLARQIKDGPGKALICSEDLRRTALEAAHVAGLSERNVLVLTSHPEVRLESADGSLKCDFKHSLPWQPITDPKALVDRTICILYSSGTTGLPKGVLVSHVNVVSEVFIGAYLNRPVFDAWNRQGRGFVRRTLGHLPTAHIAGLLGYFVSPFFEGGIVYWMPAFNLEDFIRHSAELGITSIFTVPPIYAAIAKHPRVKNQFSGLRQAISGAAPLSREIQQAVSDKIAPGTIVTQVWGLSETTGAVTQTPPDRTDTIGSLGPLMPNVTLRLVDDNDQDVRPGEPGEALVKGPMITKGYHNNPEANKAAFTPDGWFRTGDVLRMENDLFYIIDRKKELIKYKGLQVAPAELEGVLLAHPSVADAAVVGVPYNDTEVPRAYVELAPGTRGNISEADVAEYVKGQVAEYKQLRGGVVFVDAVPRSKAGKILRRELREMVKRDMQRSKL</sequence>
<feature type="domain" description="AMP-dependent synthetase/ligase" evidence="3">
    <location>
        <begin position="26"/>
        <end position="408"/>
    </location>
</feature>
<dbReference type="InterPro" id="IPR025110">
    <property type="entry name" value="AMP-bd_C"/>
</dbReference>
<dbReference type="SUPFAM" id="SSF56801">
    <property type="entry name" value="Acetyl-CoA synthetase-like"/>
    <property type="match status" value="1"/>
</dbReference>
<dbReference type="Gene3D" id="3.40.50.12780">
    <property type="entry name" value="N-terminal domain of ligase-like"/>
    <property type="match status" value="1"/>
</dbReference>
<comment type="caution">
    <text evidence="5">The sequence shown here is derived from an EMBL/GenBank/DDBJ whole genome shotgun (WGS) entry which is preliminary data.</text>
</comment>
<keyword evidence="2" id="KW-0436">Ligase</keyword>
<dbReference type="PANTHER" id="PTHR24096">
    <property type="entry name" value="LONG-CHAIN-FATTY-ACID--COA LIGASE"/>
    <property type="match status" value="1"/>
</dbReference>
<evidence type="ECO:0000259" key="4">
    <source>
        <dbReference type="Pfam" id="PF13193"/>
    </source>
</evidence>
<dbReference type="PANTHER" id="PTHR24096:SF149">
    <property type="entry name" value="AMP-BINDING DOMAIN-CONTAINING PROTEIN-RELATED"/>
    <property type="match status" value="1"/>
</dbReference>
<proteinExistence type="inferred from homology"/>
<dbReference type="InterPro" id="IPR045851">
    <property type="entry name" value="AMP-bd_C_sf"/>
</dbReference>
<dbReference type="Pfam" id="PF00501">
    <property type="entry name" value="AMP-binding"/>
    <property type="match status" value="1"/>
</dbReference>
<dbReference type="EMBL" id="NRSZ01000867">
    <property type="protein sequence ID" value="PNY24611.1"/>
    <property type="molecule type" value="Genomic_DNA"/>
</dbReference>
<organism evidence="5 6">
    <name type="scientific">Tolypocladium capitatum</name>
    <dbReference type="NCBI Taxonomy" id="45235"/>
    <lineage>
        <taxon>Eukaryota</taxon>
        <taxon>Fungi</taxon>
        <taxon>Dikarya</taxon>
        <taxon>Ascomycota</taxon>
        <taxon>Pezizomycotina</taxon>
        <taxon>Sordariomycetes</taxon>
        <taxon>Hypocreomycetidae</taxon>
        <taxon>Hypocreales</taxon>
        <taxon>Ophiocordycipitaceae</taxon>
        <taxon>Tolypocladium</taxon>
    </lineage>
</organism>
<dbReference type="Gene3D" id="3.30.300.30">
    <property type="match status" value="1"/>
</dbReference>
<dbReference type="FunFam" id="3.30.300.30:FF:000007">
    <property type="entry name" value="4-coumarate--CoA ligase 2"/>
    <property type="match status" value="1"/>
</dbReference>
<protein>
    <submittedName>
        <fullName evidence="5">Acyl-coenzyme A synthetase</fullName>
    </submittedName>
</protein>
<evidence type="ECO:0000313" key="5">
    <source>
        <dbReference type="EMBL" id="PNY24611.1"/>
    </source>
</evidence>
<accession>A0A2K3QAS8</accession>
<dbReference type="OrthoDB" id="6509636at2759"/>
<evidence type="ECO:0000259" key="3">
    <source>
        <dbReference type="Pfam" id="PF00501"/>
    </source>
</evidence>
<name>A0A2K3QAS8_9HYPO</name>
<keyword evidence="6" id="KW-1185">Reference proteome</keyword>
<reference evidence="5 6" key="1">
    <citation type="submission" date="2017-08" db="EMBL/GenBank/DDBJ databases">
        <title>Harnessing the power of phylogenomics to disentangle the directionality and signatures of interkingdom host jumping in the parasitic fungal genus Tolypocladium.</title>
        <authorList>
            <person name="Quandt C.A."/>
            <person name="Patterson W."/>
            <person name="Spatafora J.W."/>
        </authorList>
    </citation>
    <scope>NUCLEOTIDE SEQUENCE [LARGE SCALE GENOMIC DNA]</scope>
    <source>
        <strain evidence="5 6">CBS 113982</strain>
    </source>
</reference>
<dbReference type="InterPro" id="IPR000873">
    <property type="entry name" value="AMP-dep_synth/lig_dom"/>
</dbReference>
<gene>
    <name evidence="5" type="ORF">TCAP_05462</name>
</gene>
<dbReference type="Proteomes" id="UP000236621">
    <property type="component" value="Unassembled WGS sequence"/>
</dbReference>
<dbReference type="STRING" id="45235.A0A2K3QAS8"/>
<dbReference type="InterPro" id="IPR042099">
    <property type="entry name" value="ANL_N_sf"/>
</dbReference>
<feature type="domain" description="AMP-binding enzyme C-terminal" evidence="4">
    <location>
        <begin position="458"/>
        <end position="535"/>
    </location>
</feature>
<dbReference type="AlphaFoldDB" id="A0A2K3QAS8"/>
<dbReference type="InterPro" id="IPR020845">
    <property type="entry name" value="AMP-binding_CS"/>
</dbReference>
<dbReference type="GO" id="GO:0019748">
    <property type="term" value="P:secondary metabolic process"/>
    <property type="evidence" value="ECO:0007669"/>
    <property type="project" value="TreeGrafter"/>
</dbReference>
<comment type="similarity">
    <text evidence="1">Belongs to the ATP-dependent AMP-binding enzyme family.</text>
</comment>
<evidence type="ECO:0000256" key="1">
    <source>
        <dbReference type="ARBA" id="ARBA00006432"/>
    </source>
</evidence>
<dbReference type="GO" id="GO:0016405">
    <property type="term" value="F:CoA-ligase activity"/>
    <property type="evidence" value="ECO:0007669"/>
    <property type="project" value="TreeGrafter"/>
</dbReference>
<evidence type="ECO:0000313" key="6">
    <source>
        <dbReference type="Proteomes" id="UP000236621"/>
    </source>
</evidence>